<feature type="region of interest" description="Disordered" evidence="1">
    <location>
        <begin position="239"/>
        <end position="323"/>
    </location>
</feature>
<protein>
    <submittedName>
        <fullName evidence="3">Uncharacterized protein LOC108667944 isoform X1</fullName>
    </submittedName>
</protein>
<reference evidence="3" key="1">
    <citation type="submission" date="2025-08" db="UniProtKB">
        <authorList>
            <consortium name="RefSeq"/>
        </authorList>
    </citation>
    <scope>IDENTIFICATION</scope>
    <source>
        <tissue evidence="3">Whole organism</tissue>
    </source>
</reference>
<feature type="region of interest" description="Disordered" evidence="1">
    <location>
        <begin position="358"/>
        <end position="378"/>
    </location>
</feature>
<proteinExistence type="predicted"/>
<organism evidence="2 3">
    <name type="scientific">Hyalella azteca</name>
    <name type="common">Amphipod</name>
    <dbReference type="NCBI Taxonomy" id="294128"/>
    <lineage>
        <taxon>Eukaryota</taxon>
        <taxon>Metazoa</taxon>
        <taxon>Ecdysozoa</taxon>
        <taxon>Arthropoda</taxon>
        <taxon>Crustacea</taxon>
        <taxon>Multicrustacea</taxon>
        <taxon>Malacostraca</taxon>
        <taxon>Eumalacostraca</taxon>
        <taxon>Peracarida</taxon>
        <taxon>Amphipoda</taxon>
        <taxon>Senticaudata</taxon>
        <taxon>Talitrida</taxon>
        <taxon>Talitroidea</taxon>
        <taxon>Hyalellidae</taxon>
        <taxon>Hyalella</taxon>
    </lineage>
</organism>
<name>A0A979FSD7_HYAAZ</name>
<feature type="compositionally biased region" description="Basic residues" evidence="1">
    <location>
        <begin position="242"/>
        <end position="264"/>
    </location>
</feature>
<keyword evidence="2" id="KW-1185">Reference proteome</keyword>
<gene>
    <name evidence="3" type="primary">LOC108667944</name>
</gene>
<dbReference type="KEGG" id="hazt:108667944"/>
<feature type="compositionally biased region" description="Basic and acidic residues" evidence="1">
    <location>
        <begin position="266"/>
        <end position="323"/>
    </location>
</feature>
<evidence type="ECO:0000313" key="2">
    <source>
        <dbReference type="Proteomes" id="UP000694843"/>
    </source>
</evidence>
<dbReference type="AlphaFoldDB" id="A0A979FSD7"/>
<evidence type="ECO:0000313" key="3">
    <source>
        <dbReference type="RefSeq" id="XP_047740083.1"/>
    </source>
</evidence>
<accession>A0A979FSD7</accession>
<feature type="region of interest" description="Disordered" evidence="1">
    <location>
        <begin position="474"/>
        <end position="512"/>
    </location>
</feature>
<dbReference type="RefSeq" id="XP_047740083.1">
    <property type="nucleotide sequence ID" value="XM_047884127.1"/>
</dbReference>
<dbReference type="Proteomes" id="UP000694843">
    <property type="component" value="Unplaced"/>
</dbReference>
<feature type="compositionally biased region" description="Polar residues" evidence="1">
    <location>
        <begin position="481"/>
        <end position="491"/>
    </location>
</feature>
<dbReference type="OrthoDB" id="6403758at2759"/>
<evidence type="ECO:0000256" key="1">
    <source>
        <dbReference type="SAM" id="MobiDB-lite"/>
    </source>
</evidence>
<dbReference type="GeneID" id="108667944"/>
<sequence>MNSTFKKLKSEMEKHEIQLVNVIIERVLLIQDLLKEVTKTEYKNVSSIEAKEFIAPHIIDLQDKHWHDFEVLSRKQIYGLNQNIIKMKRARSSNALDVELLRLMARASLDGSNLLKGLLKFPAKLQKRLGGPADVAGKIISTNICLISILQQMGFSAAIKNSPYEGNAGVSTTESLGEEVDSSVMEELQERGSAFKHLARLAKQRLGNAKRNVRPAVKSFLLPRDRRMYLLEDSLSHLLAPPKKRPAPRRRHRSRGTRTRRAPRQHLGDETRGRHLGDETRGRHVGDETRGRHVGDETRGRHVGDETRGRHVGDETRGRHVGDETRGRHVWDETRGRHLGDETRGRHVWDETRGRHVGDETRGRHVGDETRGRHVGDETQRQQLWQQLLPLIINQESLILGAEGDLDCAQTLRQLDDISERLDDLILRSDYNASLVAECRRLDTTEENDDFDLEATIQKAKQILRKITNPSSENVELASKRNGNNASNALENHSEEEFSVDQQNEDERFTDSRKRREAFWASLAQEGYVGSGN</sequence>